<dbReference type="EC" id="3.4.24.-" evidence="10"/>
<feature type="domain" description="Peptidase M12A" evidence="13">
    <location>
        <begin position="80"/>
        <end position="276"/>
    </location>
</feature>
<keyword evidence="6 9" id="KW-0482">Metalloprotease</keyword>
<dbReference type="Pfam" id="PF00431">
    <property type="entry name" value="CUB"/>
    <property type="match status" value="1"/>
</dbReference>
<keyword evidence="5 9" id="KW-0862">Zinc</keyword>
<name>A0AAD1R9H0_PELCU</name>
<sequence length="488" mass="53951">MELLMVLMVFAAEWISHQALPVQTIQSDSNGQSKTSFSSSENSNEPVDDTRTIFERIEDVNKGISKPLKEGDIAYRISRSAIKCVDCLWDMSPNGMVYIPYVYAPNYTASEISVITSAMKEFEVMTCIKFVSRTAEKDYVSIETAPSCWSDIGKYGGLQTVNLDRAGCVSYGIAQHELMHSLGFFHEHTRSDRDNYIKIMWDYIIPSAKGNFDVQDPNNLGISYDYNSVMHYHKTAFAITSGVATIVPIPDPTVPIGQRVYLQLSDIHIPSSNGCNDNYIKIYDGRNTEARVLLSNTCGNVKLPPIISSGNPILLEFGATQLSITDPPKFNASYTTVSYGATLTVDNGVLSSPQFPKVYPNNVNGLWSIIAPVGSNVQLTFSFFELQPSILCSYDYLTIIDGTSLIDPVLGTFCSNNKPTTLVSSGNVMMIQFRSDSSLTYKGYTASYKFEHRPPPSHMERIPLRLSVKVQHLDAAPAPQAPPPRSGN</sequence>
<dbReference type="InterPro" id="IPR000859">
    <property type="entry name" value="CUB_dom"/>
</dbReference>
<evidence type="ECO:0000256" key="9">
    <source>
        <dbReference type="PROSITE-ProRule" id="PRU01211"/>
    </source>
</evidence>
<evidence type="ECO:0000256" key="11">
    <source>
        <dbReference type="SAM" id="MobiDB-lite"/>
    </source>
</evidence>
<evidence type="ECO:0000313" key="14">
    <source>
        <dbReference type="EMBL" id="CAH2245731.1"/>
    </source>
</evidence>
<reference evidence="14" key="1">
    <citation type="submission" date="2022-03" db="EMBL/GenBank/DDBJ databases">
        <authorList>
            <person name="Alioto T."/>
            <person name="Alioto T."/>
            <person name="Gomez Garrido J."/>
        </authorList>
    </citation>
    <scope>NUCLEOTIDE SEQUENCE</scope>
</reference>
<evidence type="ECO:0000256" key="8">
    <source>
        <dbReference type="PROSITE-ProRule" id="PRU00059"/>
    </source>
</evidence>
<dbReference type="FunFam" id="2.60.120.290:FF:000013">
    <property type="entry name" value="Membrane frizzled-related protein"/>
    <property type="match status" value="1"/>
</dbReference>
<evidence type="ECO:0000256" key="2">
    <source>
        <dbReference type="ARBA" id="ARBA00022723"/>
    </source>
</evidence>
<dbReference type="InterPro" id="IPR006026">
    <property type="entry name" value="Peptidase_Metallo"/>
</dbReference>
<protein>
    <recommendedName>
        <fullName evidence="10">Metalloendopeptidase</fullName>
        <ecNumber evidence="10">3.4.24.-</ecNumber>
    </recommendedName>
</protein>
<dbReference type="GO" id="GO:0006508">
    <property type="term" value="P:proteolysis"/>
    <property type="evidence" value="ECO:0007669"/>
    <property type="project" value="UniProtKB-KW"/>
</dbReference>
<dbReference type="PROSITE" id="PS01180">
    <property type="entry name" value="CUB"/>
    <property type="match status" value="2"/>
</dbReference>
<dbReference type="SMART" id="SM00042">
    <property type="entry name" value="CUB"/>
    <property type="match status" value="2"/>
</dbReference>
<evidence type="ECO:0000256" key="3">
    <source>
        <dbReference type="ARBA" id="ARBA00022729"/>
    </source>
</evidence>
<feature type="binding site" evidence="9">
    <location>
        <position position="180"/>
    </location>
    <ligand>
        <name>Zn(2+)</name>
        <dbReference type="ChEBI" id="CHEBI:29105"/>
        <note>catalytic</note>
    </ligand>
</feature>
<gene>
    <name evidence="14" type="ORF">PECUL_23A058676</name>
</gene>
<organism evidence="14 15">
    <name type="scientific">Pelobates cultripes</name>
    <name type="common">Western spadefoot toad</name>
    <dbReference type="NCBI Taxonomy" id="61616"/>
    <lineage>
        <taxon>Eukaryota</taxon>
        <taxon>Metazoa</taxon>
        <taxon>Chordata</taxon>
        <taxon>Craniata</taxon>
        <taxon>Vertebrata</taxon>
        <taxon>Euteleostomi</taxon>
        <taxon>Amphibia</taxon>
        <taxon>Batrachia</taxon>
        <taxon>Anura</taxon>
        <taxon>Pelobatoidea</taxon>
        <taxon>Pelobatidae</taxon>
        <taxon>Pelobates</taxon>
    </lineage>
</organism>
<feature type="compositionally biased region" description="Polar residues" evidence="11">
    <location>
        <begin position="25"/>
        <end position="35"/>
    </location>
</feature>
<dbReference type="SUPFAM" id="SSF49854">
    <property type="entry name" value="Spermadhesin, CUB domain"/>
    <property type="match status" value="2"/>
</dbReference>
<dbReference type="Gene3D" id="2.60.120.290">
    <property type="entry name" value="Spermadhesin, CUB domain"/>
    <property type="match status" value="1"/>
</dbReference>
<keyword evidence="2 9" id="KW-0479">Metal-binding</keyword>
<feature type="binding site" evidence="9">
    <location>
        <position position="186"/>
    </location>
    <ligand>
        <name>Zn(2+)</name>
        <dbReference type="ChEBI" id="CHEBI:29105"/>
        <note>catalytic</note>
    </ligand>
</feature>
<keyword evidence="15" id="KW-1185">Reference proteome</keyword>
<dbReference type="AlphaFoldDB" id="A0AAD1R9H0"/>
<accession>A0AAD1R9H0</accession>
<feature type="active site" evidence="9">
    <location>
        <position position="177"/>
    </location>
</feature>
<keyword evidence="7 9" id="KW-1015">Disulfide bond</keyword>
<dbReference type="InterPro" id="IPR035914">
    <property type="entry name" value="Sperma_CUB_dom_sf"/>
</dbReference>
<evidence type="ECO:0000259" key="13">
    <source>
        <dbReference type="PROSITE" id="PS51864"/>
    </source>
</evidence>
<dbReference type="Pfam" id="PF01400">
    <property type="entry name" value="Astacin"/>
    <property type="match status" value="1"/>
</dbReference>
<evidence type="ECO:0000256" key="1">
    <source>
        <dbReference type="ARBA" id="ARBA00022670"/>
    </source>
</evidence>
<dbReference type="PANTHER" id="PTHR10127:SF899">
    <property type="entry name" value="ASTACIN-LIKE METALLOENDOPEPTIDASE-RELATED"/>
    <property type="match status" value="1"/>
</dbReference>
<evidence type="ECO:0000256" key="7">
    <source>
        <dbReference type="ARBA" id="ARBA00023157"/>
    </source>
</evidence>
<dbReference type="InterPro" id="IPR024079">
    <property type="entry name" value="MetalloPept_cat_dom_sf"/>
</dbReference>
<comment type="caution">
    <text evidence="8">Lacks conserved residue(s) required for the propagation of feature annotation.</text>
</comment>
<dbReference type="CDD" id="cd00041">
    <property type="entry name" value="CUB"/>
    <property type="match status" value="2"/>
</dbReference>
<dbReference type="Gene3D" id="3.40.390.10">
    <property type="entry name" value="Collagenase (Catalytic Domain)"/>
    <property type="match status" value="1"/>
</dbReference>
<keyword evidence="4 9" id="KW-0378">Hydrolase</keyword>
<dbReference type="InterPro" id="IPR001506">
    <property type="entry name" value="Peptidase_M12A"/>
</dbReference>
<evidence type="ECO:0000256" key="4">
    <source>
        <dbReference type="ARBA" id="ARBA00022801"/>
    </source>
</evidence>
<evidence type="ECO:0000256" key="10">
    <source>
        <dbReference type="RuleBase" id="RU361183"/>
    </source>
</evidence>
<feature type="disulfide bond" evidence="9">
    <location>
        <begin position="84"/>
        <end position="87"/>
    </location>
</feature>
<dbReference type="PANTHER" id="PTHR10127">
    <property type="entry name" value="DISCOIDIN, CUB, EGF, LAMININ , AND ZINC METALLOPROTEASE DOMAIN CONTAINING"/>
    <property type="match status" value="1"/>
</dbReference>
<comment type="cofactor">
    <cofactor evidence="9 10">
        <name>Zn(2+)</name>
        <dbReference type="ChEBI" id="CHEBI:29105"/>
    </cofactor>
    <text evidence="9 10">Binds 1 zinc ion per subunit.</text>
</comment>
<evidence type="ECO:0000256" key="6">
    <source>
        <dbReference type="ARBA" id="ARBA00023049"/>
    </source>
</evidence>
<feature type="domain" description="CUB" evidence="12">
    <location>
        <begin position="253"/>
        <end position="337"/>
    </location>
</feature>
<proteinExistence type="predicted"/>
<dbReference type="SMART" id="SM00235">
    <property type="entry name" value="ZnMc"/>
    <property type="match status" value="1"/>
</dbReference>
<keyword evidence="1 9" id="KW-0645">Protease</keyword>
<feature type="signal peptide" evidence="10">
    <location>
        <begin position="1"/>
        <end position="19"/>
    </location>
</feature>
<feature type="chain" id="PRO_5041783448" description="Metalloendopeptidase" evidence="10">
    <location>
        <begin position="20"/>
        <end position="488"/>
    </location>
</feature>
<keyword evidence="3 10" id="KW-0732">Signal</keyword>
<dbReference type="EMBL" id="OW240913">
    <property type="protein sequence ID" value="CAH2245731.1"/>
    <property type="molecule type" value="Genomic_DNA"/>
</dbReference>
<evidence type="ECO:0000313" key="15">
    <source>
        <dbReference type="Proteomes" id="UP001295444"/>
    </source>
</evidence>
<feature type="compositionally biased region" description="Low complexity" evidence="11">
    <location>
        <begin position="36"/>
        <end position="45"/>
    </location>
</feature>
<dbReference type="Proteomes" id="UP001295444">
    <property type="component" value="Chromosome 02"/>
</dbReference>
<evidence type="ECO:0000259" key="12">
    <source>
        <dbReference type="PROSITE" id="PS01180"/>
    </source>
</evidence>
<feature type="domain" description="CUB" evidence="12">
    <location>
        <begin position="339"/>
        <end position="451"/>
    </location>
</feature>
<dbReference type="PRINTS" id="PR00480">
    <property type="entry name" value="ASTACIN"/>
</dbReference>
<dbReference type="FunFam" id="3.40.390.10:FF:000040">
    <property type="entry name" value="Metalloendopeptidase"/>
    <property type="match status" value="1"/>
</dbReference>
<dbReference type="GO" id="GO:0004222">
    <property type="term" value="F:metalloendopeptidase activity"/>
    <property type="evidence" value="ECO:0007669"/>
    <property type="project" value="UniProtKB-UniRule"/>
</dbReference>
<feature type="binding site" evidence="9">
    <location>
        <position position="176"/>
    </location>
    <ligand>
        <name>Zn(2+)</name>
        <dbReference type="ChEBI" id="CHEBI:29105"/>
        <note>catalytic</note>
    </ligand>
</feature>
<feature type="region of interest" description="Disordered" evidence="11">
    <location>
        <begin position="25"/>
        <end position="49"/>
    </location>
</feature>
<evidence type="ECO:0000256" key="5">
    <source>
        <dbReference type="ARBA" id="ARBA00022833"/>
    </source>
</evidence>
<dbReference type="GO" id="GO:0008270">
    <property type="term" value="F:zinc ion binding"/>
    <property type="evidence" value="ECO:0007669"/>
    <property type="project" value="UniProtKB-UniRule"/>
</dbReference>
<dbReference type="SUPFAM" id="SSF55486">
    <property type="entry name" value="Metalloproteases ('zincins'), catalytic domain"/>
    <property type="match status" value="1"/>
</dbReference>
<dbReference type="PROSITE" id="PS51864">
    <property type="entry name" value="ASTACIN"/>
    <property type="match status" value="1"/>
</dbReference>